<name>A0A835ICK5_9MAGN</name>
<dbReference type="OrthoDB" id="1869436at2759"/>
<feature type="compositionally biased region" description="Polar residues" evidence="1">
    <location>
        <begin position="32"/>
        <end position="41"/>
    </location>
</feature>
<feature type="compositionally biased region" description="Basic residues" evidence="1">
    <location>
        <begin position="21"/>
        <end position="31"/>
    </location>
</feature>
<dbReference type="AlphaFoldDB" id="A0A835ICK5"/>
<keyword evidence="3" id="KW-1185">Reference proteome</keyword>
<proteinExistence type="predicted"/>
<feature type="compositionally biased region" description="Basic and acidic residues" evidence="1">
    <location>
        <begin position="281"/>
        <end position="297"/>
    </location>
</feature>
<reference evidence="2 3" key="1">
    <citation type="submission" date="2020-10" db="EMBL/GenBank/DDBJ databases">
        <title>The Coptis chinensis genome and diversification of protoberbering-type alkaloids.</title>
        <authorList>
            <person name="Wang B."/>
            <person name="Shu S."/>
            <person name="Song C."/>
            <person name="Liu Y."/>
        </authorList>
    </citation>
    <scope>NUCLEOTIDE SEQUENCE [LARGE SCALE GENOMIC DNA]</scope>
    <source>
        <strain evidence="2">HL-2020</strain>
        <tissue evidence="2">Leaf</tissue>
    </source>
</reference>
<evidence type="ECO:0000256" key="1">
    <source>
        <dbReference type="SAM" id="MobiDB-lite"/>
    </source>
</evidence>
<protein>
    <submittedName>
        <fullName evidence="2">Uncharacterized protein</fullName>
    </submittedName>
</protein>
<comment type="caution">
    <text evidence="2">The sequence shown here is derived from an EMBL/GenBank/DDBJ whole genome shotgun (WGS) entry which is preliminary data.</text>
</comment>
<gene>
    <name evidence="2" type="ORF">IFM89_014873</name>
</gene>
<evidence type="ECO:0000313" key="2">
    <source>
        <dbReference type="EMBL" id="KAF9614073.1"/>
    </source>
</evidence>
<dbReference type="EMBL" id="JADFTS010000003">
    <property type="protein sequence ID" value="KAF9614073.1"/>
    <property type="molecule type" value="Genomic_DNA"/>
</dbReference>
<evidence type="ECO:0000313" key="3">
    <source>
        <dbReference type="Proteomes" id="UP000631114"/>
    </source>
</evidence>
<accession>A0A835ICK5</accession>
<sequence length="500" mass="56425">MNLRVKKKNKEREIIITTKMPKNRRQKKPTNHKNTPETSDQPAELNALDVLLERFFSPEKNSVVEEEELNNMRKRKVIVNDGKMVKKGKRTKRFNNNNNKVQERDGNVDLALGTGRIEDEDGIIAQNAGDNNSELNYEECARTQNTKDVASSSTNPRTSVDELDRCVLWKKARQNKEGVYVDDAVREKAEHIIVQDLQAQFDGILPEVPPTTPSSEKISSNANNTESRKHLTTPSVEYGSIKSQGSSGYLNDDQPLHLVLKTDWQLKNKGNTEPGMTPPESDSRIGKEEENQDDGDKSGPIQAFASLIDQIMSTDNIVIPVQSVIFEGEEVECAHLGKPDLVHLCNMQDLTAGCIITYISFLYDKSPNYQERYGFVNPAAISSARGSDASFIITKRLQAARKDQLMFIPYKTRVLPILYGRGWRRQNNGKYSKGTQILAINHPDDSYVSSTWINECCLELQKKKKDVSKTKAYDHQIGYEMPFFKPSMDESMHGQGVPSP</sequence>
<dbReference type="Proteomes" id="UP000631114">
    <property type="component" value="Unassembled WGS sequence"/>
</dbReference>
<feature type="compositionally biased region" description="Polar residues" evidence="1">
    <location>
        <begin position="213"/>
        <end position="225"/>
    </location>
</feature>
<feature type="region of interest" description="Disordered" evidence="1">
    <location>
        <begin position="1"/>
        <end position="44"/>
    </location>
</feature>
<feature type="region of interest" description="Disordered" evidence="1">
    <location>
        <begin position="204"/>
        <end position="249"/>
    </location>
</feature>
<organism evidence="2 3">
    <name type="scientific">Coptis chinensis</name>
    <dbReference type="NCBI Taxonomy" id="261450"/>
    <lineage>
        <taxon>Eukaryota</taxon>
        <taxon>Viridiplantae</taxon>
        <taxon>Streptophyta</taxon>
        <taxon>Embryophyta</taxon>
        <taxon>Tracheophyta</taxon>
        <taxon>Spermatophyta</taxon>
        <taxon>Magnoliopsida</taxon>
        <taxon>Ranunculales</taxon>
        <taxon>Ranunculaceae</taxon>
        <taxon>Coptidoideae</taxon>
        <taxon>Coptis</taxon>
    </lineage>
</organism>
<feature type="region of interest" description="Disordered" evidence="1">
    <location>
        <begin position="263"/>
        <end position="300"/>
    </location>
</feature>